<dbReference type="GO" id="GO:0005524">
    <property type="term" value="F:ATP binding"/>
    <property type="evidence" value="ECO:0007669"/>
    <property type="project" value="UniProtKB-KW"/>
</dbReference>
<feature type="binding site" evidence="10">
    <location>
        <position position="244"/>
    </location>
    <ligand>
        <name>Zn(2+)</name>
        <dbReference type="ChEBI" id="CHEBI:29105"/>
    </ligand>
</feature>
<feature type="binding site" evidence="10">
    <location>
        <begin position="43"/>
        <end position="46"/>
    </location>
    <ligand>
        <name>L-cysteinyl-5'-AMP</name>
        <dbReference type="ChEBI" id="CHEBI:144924"/>
    </ligand>
</feature>
<accession>A0A0U3QG59</accession>
<dbReference type="RefSeq" id="WP_058932473.1">
    <property type="nucleotide sequence ID" value="NZ_CP013747.1"/>
</dbReference>
<dbReference type="Pfam" id="PF01406">
    <property type="entry name" value="tRNA-synt_1e"/>
    <property type="match status" value="1"/>
</dbReference>
<dbReference type="InterPro" id="IPR032678">
    <property type="entry name" value="tRNA-synt_1_cat_dom"/>
</dbReference>
<dbReference type="GO" id="GO:0035446">
    <property type="term" value="F:cysteine-glucosaminylinositol ligase activity"/>
    <property type="evidence" value="ECO:0007669"/>
    <property type="project" value="UniProtKB-UniRule"/>
</dbReference>
<evidence type="ECO:0000313" key="13">
    <source>
        <dbReference type="Proteomes" id="UP000065151"/>
    </source>
</evidence>
<proteinExistence type="inferred from homology"/>
<evidence type="ECO:0000256" key="5">
    <source>
        <dbReference type="ARBA" id="ARBA00022723"/>
    </source>
</evidence>
<evidence type="ECO:0000256" key="2">
    <source>
        <dbReference type="ARBA" id="ARBA00007723"/>
    </source>
</evidence>
<feature type="short sequence motif" description="'HIGH' region" evidence="10">
    <location>
        <begin position="45"/>
        <end position="55"/>
    </location>
</feature>
<dbReference type="AlphaFoldDB" id="A0A0U3QG59"/>
<dbReference type="EMBL" id="CP013747">
    <property type="protein sequence ID" value="ALV43453.1"/>
    <property type="molecule type" value="Genomic_DNA"/>
</dbReference>
<comment type="subunit">
    <text evidence="3 10">Monomer.</text>
</comment>
<feature type="binding site" evidence="10">
    <location>
        <position position="43"/>
    </location>
    <ligand>
        <name>Zn(2+)</name>
        <dbReference type="ChEBI" id="CHEBI:29105"/>
    </ligand>
</feature>
<feature type="domain" description="tRNA synthetases class I catalytic" evidence="11">
    <location>
        <begin position="37"/>
        <end position="346"/>
    </location>
</feature>
<evidence type="ECO:0000256" key="10">
    <source>
        <dbReference type="HAMAP-Rule" id="MF_01697"/>
    </source>
</evidence>
<evidence type="ECO:0000256" key="6">
    <source>
        <dbReference type="ARBA" id="ARBA00022741"/>
    </source>
</evidence>
<evidence type="ECO:0000256" key="7">
    <source>
        <dbReference type="ARBA" id="ARBA00022833"/>
    </source>
</evidence>
<comment type="function">
    <text evidence="1 10">Catalyzes the ATP-dependent condensation of GlcN-Ins and L-cysteine to form L-Cys-GlcN-Ins.</text>
</comment>
<dbReference type="SUPFAM" id="SSF52374">
    <property type="entry name" value="Nucleotidylyl transferase"/>
    <property type="match status" value="1"/>
</dbReference>
<comment type="similarity">
    <text evidence="2 10">Belongs to the class-I aminoacyl-tRNA synthetase family. MshC subfamily.</text>
</comment>
<evidence type="ECO:0000259" key="11">
    <source>
        <dbReference type="Pfam" id="PF01406"/>
    </source>
</evidence>
<feature type="binding site" evidence="10">
    <location>
        <position position="58"/>
    </location>
    <ligand>
        <name>L-cysteinyl-5'-AMP</name>
        <dbReference type="ChEBI" id="CHEBI:144924"/>
    </ligand>
</feature>
<feature type="binding site" evidence="10">
    <location>
        <begin position="81"/>
        <end position="83"/>
    </location>
    <ligand>
        <name>L-cysteinyl-5'-AMP</name>
        <dbReference type="ChEBI" id="CHEBI:144924"/>
    </ligand>
</feature>
<dbReference type="InterPro" id="IPR017812">
    <property type="entry name" value="Mycothiol_ligase_MshC"/>
</dbReference>
<keyword evidence="5 10" id="KW-0479">Metal-binding</keyword>
<comment type="catalytic activity">
    <reaction evidence="9 10">
        <text>1D-myo-inositol 2-amino-2-deoxy-alpha-D-glucopyranoside + L-cysteine + ATP = 1D-myo-inositol 2-(L-cysteinylamino)-2-deoxy-alpha-D-glucopyranoside + AMP + diphosphate + H(+)</text>
        <dbReference type="Rhea" id="RHEA:26176"/>
        <dbReference type="ChEBI" id="CHEBI:15378"/>
        <dbReference type="ChEBI" id="CHEBI:30616"/>
        <dbReference type="ChEBI" id="CHEBI:33019"/>
        <dbReference type="ChEBI" id="CHEBI:35235"/>
        <dbReference type="ChEBI" id="CHEBI:58886"/>
        <dbReference type="ChEBI" id="CHEBI:58887"/>
        <dbReference type="ChEBI" id="CHEBI:456215"/>
        <dbReference type="EC" id="6.3.1.13"/>
    </reaction>
</comment>
<keyword evidence="4 10" id="KW-0436">Ligase</keyword>
<feature type="short sequence motif" description="'KMSKS' region" evidence="10">
    <location>
        <begin position="301"/>
        <end position="305"/>
    </location>
</feature>
<evidence type="ECO:0000256" key="9">
    <source>
        <dbReference type="ARBA" id="ARBA00048350"/>
    </source>
</evidence>
<feature type="binding site" evidence="10">
    <location>
        <position position="240"/>
    </location>
    <ligand>
        <name>L-cysteinyl-5'-AMP</name>
        <dbReference type="ChEBI" id="CHEBI:144924"/>
    </ligand>
</feature>
<name>A0A0U3QG59_9MICC</name>
<comment type="cofactor">
    <cofactor evidence="10">
        <name>Zn(2+)</name>
        <dbReference type="ChEBI" id="CHEBI:29105"/>
    </cofactor>
    <text evidence="10">Binds 1 zinc ion per subunit.</text>
</comment>
<evidence type="ECO:0000256" key="3">
    <source>
        <dbReference type="ARBA" id="ARBA00011245"/>
    </source>
</evidence>
<evidence type="ECO:0000256" key="4">
    <source>
        <dbReference type="ARBA" id="ARBA00022598"/>
    </source>
</evidence>
<sequence>MKSWTSRPVPALPGAMPAIRLFDTAKGSEVTLRAGGEQSMYVCGITPYDATHMGHAASYVAFDLLNRAWRDAGQQVSYVQNVTDVDDPLLERATATGVDWRDLAASQIELFQTDMEALNVLSPDHYVGAVESVDIIVPAIERLVRLGLAYRVPGSAGEPDGDVYYDVEAAGKQSVAPDAWTLGSISRLGEAEMLELFAERGGDPGRAGKRQALDPLLWRVARDGEPSWPGGELGQGRPGWHIECTVIAQRYLPAPFTVQGGGSDLIFPHHEMGAGHAYSLAEVPLAHHYAHAGMVGLDGEKMSKSKGNLVLVSKLRAEGEDPAAIRLAILAHHYRSDWSWTADGFEASKDRLAAWRSALATATEGSASGLIAEMRSALAADLNAPAALEAVDRWAASADSAAAAGSQHDQALVRDALDALLGVVL</sequence>
<feature type="short sequence motif" description="'ERGGDP' region" evidence="10">
    <location>
        <begin position="199"/>
        <end position="204"/>
    </location>
</feature>
<dbReference type="PANTHER" id="PTHR10890:SF3">
    <property type="entry name" value="CYSTEINE--TRNA LIGASE, CYTOPLASMIC"/>
    <property type="match status" value="1"/>
</dbReference>
<dbReference type="GO" id="GO:0010125">
    <property type="term" value="P:mycothiol biosynthetic process"/>
    <property type="evidence" value="ECO:0007669"/>
    <property type="project" value="UniProtKB-UniRule"/>
</dbReference>
<dbReference type="GO" id="GO:0006423">
    <property type="term" value="P:cysteinyl-tRNA aminoacylation"/>
    <property type="evidence" value="ECO:0007669"/>
    <property type="project" value="TreeGrafter"/>
</dbReference>
<evidence type="ECO:0000313" key="12">
    <source>
        <dbReference type="EMBL" id="ALV43453.1"/>
    </source>
</evidence>
<dbReference type="EC" id="6.3.1.13" evidence="10"/>
<dbReference type="HAMAP" id="MF_01697">
    <property type="entry name" value="MshC"/>
    <property type="match status" value="1"/>
</dbReference>
<feature type="binding site" evidence="10">
    <location>
        <begin position="262"/>
        <end position="264"/>
    </location>
    <ligand>
        <name>L-cysteinyl-5'-AMP</name>
        <dbReference type="ChEBI" id="CHEBI:144924"/>
    </ligand>
</feature>
<dbReference type="GO" id="GO:0008270">
    <property type="term" value="F:zinc ion binding"/>
    <property type="evidence" value="ECO:0007669"/>
    <property type="project" value="UniProtKB-UniRule"/>
</dbReference>
<keyword evidence="7 10" id="KW-0862">Zinc</keyword>
<feature type="binding site" evidence="10">
    <location>
        <position position="269"/>
    </location>
    <ligand>
        <name>Zn(2+)</name>
        <dbReference type="ChEBI" id="CHEBI:29105"/>
    </ligand>
</feature>
<dbReference type="InterPro" id="IPR024909">
    <property type="entry name" value="Cys-tRNA/MSH_ligase"/>
</dbReference>
<dbReference type="InterPro" id="IPR014729">
    <property type="entry name" value="Rossmann-like_a/b/a_fold"/>
</dbReference>
<feature type="binding site" evidence="10">
    <location>
        <position position="295"/>
    </location>
    <ligand>
        <name>L-cysteinyl-5'-AMP</name>
        <dbReference type="ChEBI" id="CHEBI:144924"/>
    </ligand>
</feature>
<dbReference type="PRINTS" id="PR00983">
    <property type="entry name" value="TRNASYNTHCYS"/>
</dbReference>
<dbReference type="Proteomes" id="UP000065151">
    <property type="component" value="Chromosome"/>
</dbReference>
<keyword evidence="8 10" id="KW-0067">ATP-binding</keyword>
<dbReference type="Gene3D" id="3.40.50.620">
    <property type="entry name" value="HUPs"/>
    <property type="match status" value="1"/>
</dbReference>
<dbReference type="PANTHER" id="PTHR10890">
    <property type="entry name" value="CYSTEINYL-TRNA SYNTHETASE"/>
    <property type="match status" value="1"/>
</dbReference>
<evidence type="ECO:0000256" key="8">
    <source>
        <dbReference type="ARBA" id="ARBA00022840"/>
    </source>
</evidence>
<dbReference type="KEGG" id="psul:AU252_21645"/>
<dbReference type="NCBIfam" id="TIGR03447">
    <property type="entry name" value="mycothiol_MshC"/>
    <property type="match status" value="1"/>
</dbReference>
<reference evidence="12 13" key="1">
    <citation type="submission" date="2015-12" db="EMBL/GenBank/DDBJ databases">
        <authorList>
            <person name="Shamseldin A."/>
            <person name="Moawad H."/>
            <person name="Abd El-Rahim W.M."/>
            <person name="Sadowsky M.J."/>
        </authorList>
    </citation>
    <scope>NUCLEOTIDE SEQUENCE [LARGE SCALE GENOMIC DNA]</scope>
    <source>
        <strain evidence="12 13">Ar51</strain>
    </source>
</reference>
<dbReference type="STRING" id="121292.AU252_21645"/>
<keyword evidence="6 10" id="KW-0547">Nucleotide-binding</keyword>
<evidence type="ECO:0000256" key="1">
    <source>
        <dbReference type="ARBA" id="ARBA00003679"/>
    </source>
</evidence>
<dbReference type="GO" id="GO:0004817">
    <property type="term" value="F:cysteine-tRNA ligase activity"/>
    <property type="evidence" value="ECO:0007669"/>
    <property type="project" value="TreeGrafter"/>
</dbReference>
<protein>
    <recommendedName>
        <fullName evidence="10">L-cysteine:1D-myo-inositol 2-amino-2-deoxy-alpha-D-glucopyranoside ligase</fullName>
        <shortName evidence="10">L-Cys:GlcN-Ins ligase</shortName>
        <ecNumber evidence="10">6.3.1.13</ecNumber>
    </recommendedName>
    <alternativeName>
        <fullName evidence="10">Mycothiol ligase</fullName>
        <shortName evidence="10">MSH ligase</shortName>
    </alternativeName>
</protein>
<gene>
    <name evidence="10" type="primary">mshC</name>
    <name evidence="12" type="ORF">AU252_21645</name>
</gene>
<organism evidence="12">
    <name type="scientific">Pseudarthrobacter sulfonivorans</name>
    <dbReference type="NCBI Taxonomy" id="121292"/>
    <lineage>
        <taxon>Bacteria</taxon>
        <taxon>Bacillati</taxon>
        <taxon>Actinomycetota</taxon>
        <taxon>Actinomycetes</taxon>
        <taxon>Micrococcales</taxon>
        <taxon>Micrococcaceae</taxon>
        <taxon>Pseudarthrobacter</taxon>
    </lineage>
</organism>
<dbReference type="Gene3D" id="1.20.120.640">
    <property type="entry name" value="Anticodon-binding domain of a subclass of class I aminoacyl-tRNA synthetases"/>
    <property type="match status" value="1"/>
</dbReference>
<dbReference type="GO" id="GO:0005829">
    <property type="term" value="C:cytosol"/>
    <property type="evidence" value="ECO:0007669"/>
    <property type="project" value="TreeGrafter"/>
</dbReference>